<evidence type="ECO:0000259" key="8">
    <source>
        <dbReference type="SMART" id="SM00887"/>
    </source>
</evidence>
<proteinExistence type="predicted"/>
<dbReference type="CDD" id="cd09625">
    <property type="entry name" value="DOMON_like_cytochrome"/>
    <property type="match status" value="1"/>
</dbReference>
<dbReference type="RefSeq" id="WP_066858110.1">
    <property type="nucleotide sequence ID" value="NZ_JXMS01000033.1"/>
</dbReference>
<dbReference type="Pfam" id="PF09459">
    <property type="entry name" value="EB_dh"/>
    <property type="match status" value="1"/>
</dbReference>
<keyword evidence="3" id="KW-0479">Metal-binding</keyword>
<dbReference type="SUPFAM" id="SSF49344">
    <property type="entry name" value="CBD9-like"/>
    <property type="match status" value="1"/>
</dbReference>
<evidence type="ECO:0000313" key="9">
    <source>
        <dbReference type="EMBL" id="OBQ45997.1"/>
    </source>
</evidence>
<dbReference type="GO" id="GO:0046872">
    <property type="term" value="F:metal ion binding"/>
    <property type="evidence" value="ECO:0007669"/>
    <property type="project" value="UniProtKB-KW"/>
</dbReference>
<evidence type="ECO:0000256" key="3">
    <source>
        <dbReference type="ARBA" id="ARBA00022723"/>
    </source>
</evidence>
<keyword evidence="1" id="KW-0813">Transport</keyword>
<protein>
    <submittedName>
        <fullName evidence="9">Ethylbenzene dehydrogenase</fullName>
    </submittedName>
</protein>
<name>A0A1B7X9H5_9BACT</name>
<dbReference type="Gene3D" id="2.60.40.1190">
    <property type="match status" value="1"/>
</dbReference>
<evidence type="ECO:0000256" key="6">
    <source>
        <dbReference type="SAM" id="MobiDB-lite"/>
    </source>
</evidence>
<evidence type="ECO:0000256" key="5">
    <source>
        <dbReference type="ARBA" id="ARBA00023004"/>
    </source>
</evidence>
<reference evidence="9 10" key="1">
    <citation type="submission" date="2015-01" db="EMBL/GenBank/DDBJ databases">
        <title>Desulfovibrio sp. JC271 draft genome sequence.</title>
        <authorList>
            <person name="Shivani Y."/>
            <person name="Subhash Y."/>
            <person name="Sasikala C."/>
            <person name="Ramana C.V."/>
        </authorList>
    </citation>
    <scope>NUCLEOTIDE SEQUENCE [LARGE SCALE GENOMIC DNA]</scope>
    <source>
        <strain evidence="9 10">JC271</strain>
    </source>
</reference>
<dbReference type="GO" id="GO:0020037">
    <property type="term" value="F:heme binding"/>
    <property type="evidence" value="ECO:0007669"/>
    <property type="project" value="InterPro"/>
</dbReference>
<dbReference type="STRING" id="1560234.SP90_14980"/>
<accession>A0A1B7X9H5</accession>
<evidence type="ECO:0000256" key="2">
    <source>
        <dbReference type="ARBA" id="ARBA00022617"/>
    </source>
</evidence>
<feature type="compositionally biased region" description="Basic and acidic residues" evidence="6">
    <location>
        <begin position="200"/>
        <end position="214"/>
    </location>
</feature>
<feature type="chain" id="PRO_5008600443" evidence="7">
    <location>
        <begin position="24"/>
        <end position="344"/>
    </location>
</feature>
<dbReference type="SMART" id="SM00887">
    <property type="entry name" value="EB_dh"/>
    <property type="match status" value="1"/>
</dbReference>
<dbReference type="AlphaFoldDB" id="A0A1B7X9H5"/>
<dbReference type="PATRIC" id="fig|1560234.3.peg.2277"/>
<dbReference type="OrthoDB" id="5337932at2"/>
<sequence>MKKNVLCIVALMVAAFVANSAFAADQTLYSAETSSPILLDGKAESAWDKAKEIVVTVDQLVYEPNNGYEGMKETDVRIKSLHDENFVYFLITYKDPTKSLARFPWVKQKDGSWKKLANKDTTGHDNTYYEDKFSIYWNINTKGFESEGCMISCHLDIEGDTSAGRKFTASAGETIDMWHAKYVRSLPMGMFDDQYVDSNTDPKKNKSWGRKGDTGKGGYKNNDNADKTAPAYMNLNPTADEQYYVIPSKKVPFVDTFKEGDIVPGISIAPMQGGRADVLSRIEYKDGQWTLEVKRALRTKGKDAEVHDVQFIDKTKAYPFGIAVFDNSQINHLFHNDTLELRFK</sequence>
<organism evidence="9 10">
    <name type="scientific">Halodesulfovibrio spirochaetisodalis</name>
    <dbReference type="NCBI Taxonomy" id="1560234"/>
    <lineage>
        <taxon>Bacteria</taxon>
        <taxon>Pseudomonadati</taxon>
        <taxon>Thermodesulfobacteriota</taxon>
        <taxon>Desulfovibrionia</taxon>
        <taxon>Desulfovibrionales</taxon>
        <taxon>Desulfovibrionaceae</taxon>
        <taxon>Halodesulfovibrio</taxon>
    </lineage>
</organism>
<keyword evidence="4" id="KW-0249">Electron transport</keyword>
<evidence type="ECO:0000313" key="10">
    <source>
        <dbReference type="Proteomes" id="UP000091979"/>
    </source>
</evidence>
<dbReference type="Proteomes" id="UP000091979">
    <property type="component" value="Unassembled WGS sequence"/>
</dbReference>
<feature type="region of interest" description="Disordered" evidence="6">
    <location>
        <begin position="198"/>
        <end position="231"/>
    </location>
</feature>
<keyword evidence="2" id="KW-0349">Heme</keyword>
<evidence type="ECO:0000256" key="7">
    <source>
        <dbReference type="SAM" id="SignalP"/>
    </source>
</evidence>
<keyword evidence="10" id="KW-1185">Reference proteome</keyword>
<comment type="caution">
    <text evidence="9">The sequence shown here is derived from an EMBL/GenBank/DDBJ whole genome shotgun (WGS) entry which is preliminary data.</text>
</comment>
<dbReference type="EMBL" id="JXMS01000033">
    <property type="protein sequence ID" value="OBQ45997.1"/>
    <property type="molecule type" value="Genomic_DNA"/>
</dbReference>
<gene>
    <name evidence="9" type="ORF">SP90_14980</name>
</gene>
<evidence type="ECO:0000256" key="4">
    <source>
        <dbReference type="ARBA" id="ARBA00022982"/>
    </source>
</evidence>
<keyword evidence="7" id="KW-0732">Signal</keyword>
<dbReference type="InterPro" id="IPR019020">
    <property type="entry name" value="Cyt-c552/DMSO_Rdtase_haem-bd"/>
</dbReference>
<feature type="signal peptide" evidence="7">
    <location>
        <begin position="1"/>
        <end position="23"/>
    </location>
</feature>
<feature type="domain" description="Cytochrome c-552/DMSO reductase-like haem-binding" evidence="8">
    <location>
        <begin position="44"/>
        <end position="337"/>
    </location>
</feature>
<keyword evidence="5" id="KW-0408">Iron</keyword>
<evidence type="ECO:0000256" key="1">
    <source>
        <dbReference type="ARBA" id="ARBA00022448"/>
    </source>
</evidence>